<name>A0A1Z2XM55_9FIRM</name>
<comment type="similarity">
    <text evidence="3 14">Belongs to the cytidine and deoxycytidylate deaminase family.</text>
</comment>
<comment type="cofactor">
    <cofactor evidence="1 13 14">
        <name>Zn(2+)</name>
        <dbReference type="ChEBI" id="CHEBI:29105"/>
    </cofactor>
</comment>
<dbReference type="Gene3D" id="3.40.140.10">
    <property type="entry name" value="Cytidine Deaminase, domain 2"/>
    <property type="match status" value="1"/>
</dbReference>
<reference evidence="17 19" key="3">
    <citation type="submission" date="2020-11" db="EMBL/GenBank/DDBJ databases">
        <title>Closed and high quality bacterial genomes of the OMM12 community.</title>
        <authorList>
            <person name="Marbouty M."/>
            <person name="Lamy-Besnier Q."/>
            <person name="Debarbieux L."/>
            <person name="Koszul R."/>
        </authorList>
    </citation>
    <scope>NUCLEOTIDE SEQUENCE [LARGE SCALE GENOMIC DNA]</scope>
    <source>
        <strain evidence="17 19">KB18</strain>
    </source>
</reference>
<evidence type="ECO:0000313" key="18">
    <source>
        <dbReference type="Proteomes" id="UP000196710"/>
    </source>
</evidence>
<comment type="catalytic activity">
    <reaction evidence="11 14">
        <text>cytidine + H2O + H(+) = uridine + NH4(+)</text>
        <dbReference type="Rhea" id="RHEA:16069"/>
        <dbReference type="ChEBI" id="CHEBI:15377"/>
        <dbReference type="ChEBI" id="CHEBI:15378"/>
        <dbReference type="ChEBI" id="CHEBI:16704"/>
        <dbReference type="ChEBI" id="CHEBI:17562"/>
        <dbReference type="ChEBI" id="CHEBI:28938"/>
        <dbReference type="EC" id="3.5.4.5"/>
    </reaction>
</comment>
<evidence type="ECO:0000256" key="11">
    <source>
        <dbReference type="ARBA" id="ARBA00049558"/>
    </source>
</evidence>
<evidence type="ECO:0000256" key="3">
    <source>
        <dbReference type="ARBA" id="ARBA00006576"/>
    </source>
</evidence>
<dbReference type="RefSeq" id="WP_066536362.1">
    <property type="nucleotide sequence ID" value="NZ_CP021422.1"/>
</dbReference>
<protein>
    <recommendedName>
        <fullName evidence="5 14">Cytidine deaminase</fullName>
        <ecNumber evidence="4 14">3.5.4.5</ecNumber>
    </recommendedName>
    <alternativeName>
        <fullName evidence="9 14">Cytidine aminohydrolase</fullName>
    </alternativeName>
</protein>
<evidence type="ECO:0000256" key="10">
    <source>
        <dbReference type="ARBA" id="ARBA00049252"/>
    </source>
</evidence>
<evidence type="ECO:0000256" key="2">
    <source>
        <dbReference type="ARBA" id="ARBA00003949"/>
    </source>
</evidence>
<dbReference type="AlphaFoldDB" id="A0A1Z2XM55"/>
<evidence type="ECO:0000259" key="15">
    <source>
        <dbReference type="PROSITE" id="PS51747"/>
    </source>
</evidence>
<proteinExistence type="inferred from homology"/>
<dbReference type="InterPro" id="IPR006262">
    <property type="entry name" value="Cyt_deam_tetra"/>
</dbReference>
<dbReference type="KEGG" id="amur:ADH66_01945"/>
<keyword evidence="8 13" id="KW-0862">Zinc</keyword>
<evidence type="ECO:0000256" key="7">
    <source>
        <dbReference type="ARBA" id="ARBA00022801"/>
    </source>
</evidence>
<dbReference type="CDD" id="cd01283">
    <property type="entry name" value="cytidine_deaminase"/>
    <property type="match status" value="1"/>
</dbReference>
<feature type="active site" description="Proton donor" evidence="12">
    <location>
        <position position="59"/>
    </location>
</feature>
<dbReference type="GO" id="GO:0005829">
    <property type="term" value="C:cytosol"/>
    <property type="evidence" value="ECO:0007669"/>
    <property type="project" value="TreeGrafter"/>
</dbReference>
<evidence type="ECO:0000256" key="12">
    <source>
        <dbReference type="PIRSR" id="PIRSR606262-1"/>
    </source>
</evidence>
<dbReference type="GO" id="GO:0055086">
    <property type="term" value="P:nucleobase-containing small molecule metabolic process"/>
    <property type="evidence" value="ECO:0007669"/>
    <property type="project" value="UniProtKB-ARBA"/>
</dbReference>
<dbReference type="InterPro" id="IPR016192">
    <property type="entry name" value="APOBEC/CMP_deaminase_Zn-bd"/>
</dbReference>
<feature type="domain" description="CMP/dCMP-type deaminase" evidence="15">
    <location>
        <begin position="6"/>
        <end position="136"/>
    </location>
</feature>
<keyword evidence="6 13" id="KW-0479">Metal-binding</keyword>
<evidence type="ECO:0000256" key="14">
    <source>
        <dbReference type="RuleBase" id="RU364006"/>
    </source>
</evidence>
<feature type="binding site" evidence="13">
    <location>
        <position position="98"/>
    </location>
    <ligand>
        <name>Zn(2+)</name>
        <dbReference type="ChEBI" id="CHEBI:29105"/>
        <note>catalytic</note>
    </ligand>
</feature>
<accession>A0A1Z2XM55</accession>
<reference evidence="16" key="1">
    <citation type="journal article" date="2017" name="Genome Announc.">
        <title>High-Quality Whole-Genome Sequences of the Oligo-Mouse-Microbiota Bacterial Community.</title>
        <authorList>
            <person name="Garzetti D."/>
            <person name="Brugiroux S."/>
            <person name="Bunk B."/>
            <person name="Pukall R."/>
            <person name="McCoy K.D."/>
            <person name="Macpherson A.J."/>
            <person name="Stecher B."/>
        </authorList>
    </citation>
    <scope>NUCLEOTIDE SEQUENCE</scope>
    <source>
        <strain evidence="16">KB18</strain>
    </source>
</reference>
<evidence type="ECO:0000313" key="17">
    <source>
        <dbReference type="EMBL" id="QQR28817.1"/>
    </source>
</evidence>
<dbReference type="EMBL" id="CP065321">
    <property type="protein sequence ID" value="QQR28817.1"/>
    <property type="molecule type" value="Genomic_DNA"/>
</dbReference>
<dbReference type="GO" id="GO:0004126">
    <property type="term" value="F:cytidine deaminase activity"/>
    <property type="evidence" value="ECO:0007669"/>
    <property type="project" value="UniProtKB-UniRule"/>
</dbReference>
<dbReference type="PANTHER" id="PTHR11644:SF2">
    <property type="entry name" value="CYTIDINE DEAMINASE"/>
    <property type="match status" value="1"/>
</dbReference>
<comment type="catalytic activity">
    <reaction evidence="10 14">
        <text>2'-deoxycytidine + H2O + H(+) = 2'-deoxyuridine + NH4(+)</text>
        <dbReference type="Rhea" id="RHEA:13433"/>
        <dbReference type="ChEBI" id="CHEBI:15377"/>
        <dbReference type="ChEBI" id="CHEBI:15378"/>
        <dbReference type="ChEBI" id="CHEBI:15698"/>
        <dbReference type="ChEBI" id="CHEBI:16450"/>
        <dbReference type="ChEBI" id="CHEBI:28938"/>
        <dbReference type="EC" id="3.5.4.5"/>
    </reaction>
</comment>
<dbReference type="FunFam" id="3.40.140.10:FF:000008">
    <property type="entry name" value="Cytidine deaminase"/>
    <property type="match status" value="1"/>
</dbReference>
<feature type="binding site" evidence="13">
    <location>
        <position position="95"/>
    </location>
    <ligand>
        <name>Zn(2+)</name>
        <dbReference type="ChEBI" id="CHEBI:29105"/>
        <note>catalytic</note>
    </ligand>
</feature>
<evidence type="ECO:0000256" key="13">
    <source>
        <dbReference type="PIRSR" id="PIRSR606262-3"/>
    </source>
</evidence>
<evidence type="ECO:0000256" key="9">
    <source>
        <dbReference type="ARBA" id="ARBA00032005"/>
    </source>
</evidence>
<evidence type="ECO:0000256" key="4">
    <source>
        <dbReference type="ARBA" id="ARBA00012783"/>
    </source>
</evidence>
<dbReference type="GO" id="GO:0008270">
    <property type="term" value="F:zinc ion binding"/>
    <property type="evidence" value="ECO:0007669"/>
    <property type="project" value="UniProtKB-UniRule"/>
</dbReference>
<dbReference type="PROSITE" id="PS00903">
    <property type="entry name" value="CYT_DCMP_DEAMINASES_1"/>
    <property type="match status" value="1"/>
</dbReference>
<keyword evidence="7 14" id="KW-0378">Hydrolase</keyword>
<keyword evidence="18" id="KW-1185">Reference proteome</keyword>
<dbReference type="NCBIfam" id="TIGR01354">
    <property type="entry name" value="cyt_deam_tetra"/>
    <property type="match status" value="1"/>
</dbReference>
<sequence length="139" mass="14995">MKLSEGKARELISQALKARESSYCPYSNFAVGTALLCNDGTVYTGCNVETAAFNGCCAERTAIFSAVADGHRNFAAIAVAGAGKEQEPDFFCTPCGVCRQVMREFCKPDFEIIMTDGKDIKVMTLEELLPMAFGPDDLA</sequence>
<comment type="function">
    <text evidence="2 14">This enzyme scavenges exogenous and endogenous cytidine and 2'-deoxycytidine for UMP synthesis.</text>
</comment>
<dbReference type="PROSITE" id="PS51747">
    <property type="entry name" value="CYT_DCMP_DEAMINASES_2"/>
    <property type="match status" value="1"/>
</dbReference>
<reference evidence="18" key="2">
    <citation type="submission" date="2017-05" db="EMBL/GenBank/DDBJ databases">
        <title>Improved OligoMM genomes.</title>
        <authorList>
            <person name="Garzetti D."/>
        </authorList>
    </citation>
    <scope>NUCLEOTIDE SEQUENCE [LARGE SCALE GENOMIC DNA]</scope>
    <source>
        <strain evidence="18">KB18</strain>
    </source>
</reference>
<evidence type="ECO:0000256" key="5">
    <source>
        <dbReference type="ARBA" id="ARBA00018266"/>
    </source>
</evidence>
<dbReference type="NCBIfam" id="NF004064">
    <property type="entry name" value="PRK05578.1"/>
    <property type="match status" value="1"/>
</dbReference>
<organism evidence="17 19">
    <name type="scientific">Acutalibacter muris</name>
    <dbReference type="NCBI Taxonomy" id="1796620"/>
    <lineage>
        <taxon>Bacteria</taxon>
        <taxon>Bacillati</taxon>
        <taxon>Bacillota</taxon>
        <taxon>Clostridia</taxon>
        <taxon>Eubacteriales</taxon>
        <taxon>Acutalibacteraceae</taxon>
        <taxon>Acutalibacter</taxon>
    </lineage>
</organism>
<dbReference type="GO" id="GO:0072527">
    <property type="term" value="P:pyrimidine-containing compound metabolic process"/>
    <property type="evidence" value="ECO:0007669"/>
    <property type="project" value="UniProtKB-ARBA"/>
</dbReference>
<evidence type="ECO:0000256" key="1">
    <source>
        <dbReference type="ARBA" id="ARBA00001947"/>
    </source>
</evidence>
<feature type="binding site" evidence="13">
    <location>
        <position position="57"/>
    </location>
    <ligand>
        <name>Zn(2+)</name>
        <dbReference type="ChEBI" id="CHEBI:29105"/>
        <note>catalytic</note>
    </ligand>
</feature>
<dbReference type="Proteomes" id="UP000596035">
    <property type="component" value="Chromosome"/>
</dbReference>
<dbReference type="PANTHER" id="PTHR11644">
    <property type="entry name" value="CYTIDINE DEAMINASE"/>
    <property type="match status" value="1"/>
</dbReference>
<gene>
    <name evidence="17" type="primary">cdd</name>
    <name evidence="16" type="ORF">ADH66_01945</name>
    <name evidence="17" type="ORF">I5Q82_11975</name>
</gene>
<dbReference type="InterPro" id="IPR050202">
    <property type="entry name" value="Cyt/Deoxycyt_deaminase"/>
</dbReference>
<dbReference type="GO" id="GO:0042802">
    <property type="term" value="F:identical protein binding"/>
    <property type="evidence" value="ECO:0007669"/>
    <property type="project" value="UniProtKB-ARBA"/>
</dbReference>
<dbReference type="InterPro" id="IPR016193">
    <property type="entry name" value="Cytidine_deaminase-like"/>
</dbReference>
<dbReference type="Proteomes" id="UP000196710">
    <property type="component" value="Chromosome"/>
</dbReference>
<dbReference type="InterPro" id="IPR002125">
    <property type="entry name" value="CMP_dCMP_dom"/>
</dbReference>
<evidence type="ECO:0000313" key="16">
    <source>
        <dbReference type="EMBL" id="ASB39526.1"/>
    </source>
</evidence>
<evidence type="ECO:0000256" key="6">
    <source>
        <dbReference type="ARBA" id="ARBA00022723"/>
    </source>
</evidence>
<dbReference type="EMBL" id="CP021422">
    <property type="protein sequence ID" value="ASB39526.1"/>
    <property type="molecule type" value="Genomic_DNA"/>
</dbReference>
<dbReference type="SUPFAM" id="SSF53927">
    <property type="entry name" value="Cytidine deaminase-like"/>
    <property type="match status" value="1"/>
</dbReference>
<evidence type="ECO:0000313" key="19">
    <source>
        <dbReference type="Proteomes" id="UP000596035"/>
    </source>
</evidence>
<dbReference type="EC" id="3.5.4.5" evidence="4 14"/>
<dbReference type="Pfam" id="PF00383">
    <property type="entry name" value="dCMP_cyt_deam_1"/>
    <property type="match status" value="1"/>
</dbReference>
<evidence type="ECO:0000256" key="8">
    <source>
        <dbReference type="ARBA" id="ARBA00022833"/>
    </source>
</evidence>